<dbReference type="EMBL" id="SSTE01013576">
    <property type="protein sequence ID" value="KAA0046913.1"/>
    <property type="molecule type" value="Genomic_DNA"/>
</dbReference>
<dbReference type="Pfam" id="PF20167">
    <property type="entry name" value="Transposase_32"/>
    <property type="match status" value="1"/>
</dbReference>
<evidence type="ECO:0000313" key="4">
    <source>
        <dbReference type="Proteomes" id="UP000321393"/>
    </source>
</evidence>
<evidence type="ECO:0000313" key="3">
    <source>
        <dbReference type="EMBL" id="TYK03236.1"/>
    </source>
</evidence>
<evidence type="ECO:0000313" key="2">
    <source>
        <dbReference type="EMBL" id="KAA0046913.1"/>
    </source>
</evidence>
<protein>
    <recommendedName>
        <fullName evidence="1">Putative plant transposon protein domain-containing protein</fullName>
    </recommendedName>
</protein>
<feature type="domain" description="Putative plant transposon protein" evidence="1">
    <location>
        <begin position="167"/>
        <end position="303"/>
    </location>
</feature>
<gene>
    <name evidence="3" type="ORF">E5676_scaffold298G00510</name>
    <name evidence="2" type="ORF">E6C27_scaffold230G00780</name>
</gene>
<proteinExistence type="predicted"/>
<name>A0A5D3BYG7_CUCMM</name>
<sequence>MVNTRKGNYQACSSKAVDEAPDFRTNMHGIRIRCRRFKSIPFRRPYRMPSEKTKRDDVPLARLLKKGLFFTFEPTVADVPVTSVHSDKSSSSKDLYVLMPDQPSTINQEIGQSGQSTDNMSENIAKTIVLNEMLNQLTIVLNDVVPNVNVAQIESEQPPAVSRLKGKKSQQMHIRGLKFKISLAVINKFLGNTVEPNSTSSHPSNEVLAFILSGGTLSVWPVNGILAVLLSIKYVILHKIGIANWFPSSHASSVSVALGTFLYQICNNDTMDVGLFIYNPLLRYVGTFGVKILIPLPRFFSSLSFHLNVEILTPNDASGPDLKTLSLSYRLFQGSHVPDIEHDMKLSRNPHMLDTNDVDENAEGFFVYRDLASRIVNMLIAESRALSTSINLLTDRRLVVDLLVRHLKSLIPSSSTGALDQK</sequence>
<organism evidence="3 5">
    <name type="scientific">Cucumis melo var. makuwa</name>
    <name type="common">Oriental melon</name>
    <dbReference type="NCBI Taxonomy" id="1194695"/>
    <lineage>
        <taxon>Eukaryota</taxon>
        <taxon>Viridiplantae</taxon>
        <taxon>Streptophyta</taxon>
        <taxon>Embryophyta</taxon>
        <taxon>Tracheophyta</taxon>
        <taxon>Spermatophyta</taxon>
        <taxon>Magnoliopsida</taxon>
        <taxon>eudicotyledons</taxon>
        <taxon>Gunneridae</taxon>
        <taxon>Pentapetalae</taxon>
        <taxon>rosids</taxon>
        <taxon>fabids</taxon>
        <taxon>Cucurbitales</taxon>
        <taxon>Cucurbitaceae</taxon>
        <taxon>Benincaseae</taxon>
        <taxon>Cucumis</taxon>
    </lineage>
</organism>
<dbReference type="EMBL" id="SSTD01015292">
    <property type="protein sequence ID" value="TYK03236.1"/>
    <property type="molecule type" value="Genomic_DNA"/>
</dbReference>
<dbReference type="AlphaFoldDB" id="A0A5D3BYG7"/>
<accession>A0A5D3BYG7</accession>
<reference evidence="4 5" key="1">
    <citation type="submission" date="2019-08" db="EMBL/GenBank/DDBJ databases">
        <title>Draft genome sequences of two oriental melons (Cucumis melo L. var makuwa).</title>
        <authorList>
            <person name="Kwon S.-Y."/>
        </authorList>
    </citation>
    <scope>NUCLEOTIDE SEQUENCE [LARGE SCALE GENOMIC DNA]</scope>
    <source>
        <strain evidence="5">cv. Chang Bougi</strain>
        <strain evidence="4">cv. SW 3</strain>
        <tissue evidence="3">Leaf</tissue>
    </source>
</reference>
<evidence type="ECO:0000313" key="5">
    <source>
        <dbReference type="Proteomes" id="UP000321947"/>
    </source>
</evidence>
<evidence type="ECO:0000259" key="1">
    <source>
        <dbReference type="Pfam" id="PF20167"/>
    </source>
</evidence>
<comment type="caution">
    <text evidence="3">The sequence shown here is derived from an EMBL/GenBank/DDBJ whole genome shotgun (WGS) entry which is preliminary data.</text>
</comment>
<dbReference type="Proteomes" id="UP000321947">
    <property type="component" value="Unassembled WGS sequence"/>
</dbReference>
<dbReference type="InterPro" id="IPR046796">
    <property type="entry name" value="Transposase_32_dom"/>
</dbReference>
<dbReference type="Proteomes" id="UP000321393">
    <property type="component" value="Unassembled WGS sequence"/>
</dbReference>